<dbReference type="Pfam" id="PF00877">
    <property type="entry name" value="NLPC_P60"/>
    <property type="match status" value="1"/>
</dbReference>
<keyword evidence="8" id="KW-1185">Reference proteome</keyword>
<sequence>MVSAGRTRRHTAGTAALAAVTALALTGPPGEARPRLAPAAHTRAPAAPVPPPDAAVLPVLPEAPATLPDALTRLRILYHQAEDAGSEYEGAARRLRAQRARTARLGRQLTRAREALGASRVAAGHLAREQYQGHAELSGLSALLRLLLARDPGRAVDEQYLIERAAAHRRATLHRLEGTARRAEVLSRSARRALERERTLAARQKRARDTAAVRLRAVEELLASLTPDQIAGVSAPGVRDTVLPAGTLTRDHPPTRAGALALRYAVAQIGKPYLWGAEGPGSFDCSGLTQRAWAAAGVRIPRTSQEQWARLPRVPLRSLRPGDLVVYFGGATHVGIYLGGGRVVHAPRPGTAVKVSPVAANPPLGAVRPDPYGPPLPPGAYLPPPLPEGATAGPDTGWSGGAVPLAQEAAGTASDASSAVS</sequence>
<evidence type="ECO:0000256" key="3">
    <source>
        <dbReference type="ARBA" id="ARBA00022801"/>
    </source>
</evidence>
<keyword evidence="2" id="KW-0645">Protease</keyword>
<keyword evidence="3" id="KW-0378">Hydrolase</keyword>
<dbReference type="PANTHER" id="PTHR47359:SF3">
    <property type="entry name" value="NLP_P60 DOMAIN-CONTAINING PROTEIN-RELATED"/>
    <property type="match status" value="1"/>
</dbReference>
<keyword evidence="4" id="KW-0788">Thiol protease</keyword>
<dbReference type="InterPro" id="IPR051794">
    <property type="entry name" value="PG_Endopeptidase_C40"/>
</dbReference>
<accession>A0ABQ5NW72</accession>
<comment type="similarity">
    <text evidence="1">Belongs to the peptidase C40 family.</text>
</comment>
<evidence type="ECO:0000259" key="6">
    <source>
        <dbReference type="PROSITE" id="PS51935"/>
    </source>
</evidence>
<feature type="compositionally biased region" description="Low complexity" evidence="5">
    <location>
        <begin position="35"/>
        <end position="46"/>
    </location>
</feature>
<evidence type="ECO:0000313" key="8">
    <source>
        <dbReference type="Proteomes" id="UP001291653"/>
    </source>
</evidence>
<evidence type="ECO:0000256" key="5">
    <source>
        <dbReference type="SAM" id="MobiDB-lite"/>
    </source>
</evidence>
<organism evidence="7 8">
    <name type="scientific">Streptomyces yaizuensis</name>
    <dbReference type="NCBI Taxonomy" id="2989713"/>
    <lineage>
        <taxon>Bacteria</taxon>
        <taxon>Bacillati</taxon>
        <taxon>Actinomycetota</taxon>
        <taxon>Actinomycetes</taxon>
        <taxon>Kitasatosporales</taxon>
        <taxon>Streptomycetaceae</taxon>
        <taxon>Streptomyces</taxon>
    </lineage>
</organism>
<evidence type="ECO:0000313" key="7">
    <source>
        <dbReference type="EMBL" id="GLF94630.1"/>
    </source>
</evidence>
<dbReference type="Gene3D" id="3.90.1720.10">
    <property type="entry name" value="endopeptidase domain like (from Nostoc punctiforme)"/>
    <property type="match status" value="1"/>
</dbReference>
<dbReference type="SUPFAM" id="SSF54001">
    <property type="entry name" value="Cysteine proteinases"/>
    <property type="match status" value="1"/>
</dbReference>
<name>A0ABQ5NW72_9ACTN</name>
<reference evidence="7 8" key="1">
    <citation type="submission" date="2022-10" db="EMBL/GenBank/DDBJ databases">
        <title>Draft genome sequence of Streptomyces sp. YSPA8.</title>
        <authorList>
            <person name="Moriuchi R."/>
            <person name="Dohra H."/>
            <person name="Yamamura H."/>
            <person name="Kodani S."/>
        </authorList>
    </citation>
    <scope>NUCLEOTIDE SEQUENCE [LARGE SCALE GENOMIC DNA]</scope>
    <source>
        <strain evidence="7 8">YSPA8</strain>
    </source>
</reference>
<gene>
    <name evidence="7" type="ORF">SYYSPA8_10055</name>
</gene>
<dbReference type="PROSITE" id="PS51935">
    <property type="entry name" value="NLPC_P60"/>
    <property type="match status" value="1"/>
</dbReference>
<feature type="region of interest" description="Disordered" evidence="5">
    <location>
        <begin position="369"/>
        <end position="421"/>
    </location>
</feature>
<feature type="compositionally biased region" description="Pro residues" evidence="5">
    <location>
        <begin position="371"/>
        <end position="387"/>
    </location>
</feature>
<proteinExistence type="inferred from homology"/>
<dbReference type="Proteomes" id="UP001291653">
    <property type="component" value="Unassembled WGS sequence"/>
</dbReference>
<feature type="region of interest" description="Disordered" evidence="5">
    <location>
        <begin position="29"/>
        <end position="48"/>
    </location>
</feature>
<evidence type="ECO:0000256" key="2">
    <source>
        <dbReference type="ARBA" id="ARBA00022670"/>
    </source>
</evidence>
<dbReference type="PANTHER" id="PTHR47359">
    <property type="entry name" value="PEPTIDOGLYCAN DL-ENDOPEPTIDASE CWLO"/>
    <property type="match status" value="1"/>
</dbReference>
<dbReference type="InterPro" id="IPR038765">
    <property type="entry name" value="Papain-like_cys_pep_sf"/>
</dbReference>
<dbReference type="InterPro" id="IPR000064">
    <property type="entry name" value="NLP_P60_dom"/>
</dbReference>
<evidence type="ECO:0000256" key="1">
    <source>
        <dbReference type="ARBA" id="ARBA00007074"/>
    </source>
</evidence>
<feature type="domain" description="NlpC/P60" evidence="6">
    <location>
        <begin position="255"/>
        <end position="384"/>
    </location>
</feature>
<comment type="caution">
    <text evidence="7">The sequence shown here is derived from an EMBL/GenBank/DDBJ whole genome shotgun (WGS) entry which is preliminary data.</text>
</comment>
<dbReference type="EMBL" id="BSBI01000003">
    <property type="protein sequence ID" value="GLF94630.1"/>
    <property type="molecule type" value="Genomic_DNA"/>
</dbReference>
<evidence type="ECO:0000256" key="4">
    <source>
        <dbReference type="ARBA" id="ARBA00022807"/>
    </source>
</evidence>
<protein>
    <submittedName>
        <fullName evidence="7">C40 family peptidase</fullName>
    </submittedName>
</protein>